<feature type="transmembrane region" description="Helical" evidence="8">
    <location>
        <begin position="180"/>
        <end position="199"/>
    </location>
</feature>
<keyword evidence="5 8" id="KW-0812">Transmembrane</keyword>
<dbReference type="InterPro" id="IPR000522">
    <property type="entry name" value="ABC_transptr_permease_BtuC"/>
</dbReference>
<dbReference type="PANTHER" id="PTHR30472">
    <property type="entry name" value="FERRIC ENTEROBACTIN TRANSPORT SYSTEM PERMEASE PROTEIN"/>
    <property type="match status" value="1"/>
</dbReference>
<gene>
    <name evidence="9" type="primary">fepG.1</name>
    <name evidence="9" type="ORF">ARTSIC4J27_884</name>
</gene>
<dbReference type="CDD" id="cd06550">
    <property type="entry name" value="TM_ABC_iron-siderophores_like"/>
    <property type="match status" value="1"/>
</dbReference>
<dbReference type="STRING" id="861266.ARTSIC4J27_884"/>
<evidence type="ECO:0000256" key="4">
    <source>
        <dbReference type="ARBA" id="ARBA00022475"/>
    </source>
</evidence>
<sequence length="363" mass="36176">MTITGTRPHTGNIRIRALRIGPASVRLNLRVLLVAAVLAVVLVGAMALHVAFGGTPMPYPDVLAALLGDAGKPRIHLAVTEFRAPRMVAAVVVGASLAAAGAITQTVARNPLASPDLLGVTAGASLGAVAVLVVAGGGHAGLSGIAATVGMPAAAFAAGILSGIAVYLLAYRRGLDSYRLVLAGLGISGLAASLTTWILTLGDVTSAAQALTWMTGSLNGKDWATVQPMAAAAVVLILAAVASGRWLLLTSLGDDTAIGLGVRIGTVRIIVLTIAVLLASVATVTAGPVAFVALASPQIARSLTAGVTPPVGVSALVGAVFVLLADTVSANALSVPLPVGVATAVLGAPFLIHLLLKYQRRLS</sequence>
<comment type="similarity">
    <text evidence="2">Belongs to the binding-protein-dependent transport system permease family. FecCD subfamily.</text>
</comment>
<feature type="transmembrane region" description="Helical" evidence="8">
    <location>
        <begin position="29"/>
        <end position="52"/>
    </location>
</feature>
<evidence type="ECO:0000256" key="6">
    <source>
        <dbReference type="ARBA" id="ARBA00022989"/>
    </source>
</evidence>
<dbReference type="Proteomes" id="UP000035722">
    <property type="component" value="Unassembled WGS sequence"/>
</dbReference>
<dbReference type="GO" id="GO:0033214">
    <property type="term" value="P:siderophore-iron import into cell"/>
    <property type="evidence" value="ECO:0007669"/>
    <property type="project" value="TreeGrafter"/>
</dbReference>
<accession>A0A024GYZ3</accession>
<evidence type="ECO:0000256" key="2">
    <source>
        <dbReference type="ARBA" id="ARBA00007935"/>
    </source>
</evidence>
<feature type="transmembrane region" description="Helical" evidence="8">
    <location>
        <begin position="87"/>
        <end position="105"/>
    </location>
</feature>
<dbReference type="GO" id="GO:0022857">
    <property type="term" value="F:transmembrane transporter activity"/>
    <property type="evidence" value="ECO:0007669"/>
    <property type="project" value="InterPro"/>
</dbReference>
<reference evidence="10" key="1">
    <citation type="journal article" date="2014" name="Genome Announc.">
        <title>Genome Sequence of Arthrobacter siccitolerans 4J27, a Xeroprotectant-Producing Desiccation-Tolerant Microorganism.</title>
        <authorList>
            <person name="Manzanera M."/>
            <person name="Santa-Cruz-Calvo L."/>
            <person name="Vilchez J.I."/>
            <person name="Garcia-Fontana C."/>
            <person name="Silva-Castro G.A."/>
            <person name="Calvo C."/>
            <person name="Gonzalez-Lopez J."/>
        </authorList>
    </citation>
    <scope>NUCLEOTIDE SEQUENCE [LARGE SCALE GENOMIC DNA]</scope>
    <source>
        <strain evidence="10">4J27</strain>
    </source>
</reference>
<dbReference type="Pfam" id="PF01032">
    <property type="entry name" value="FecCD"/>
    <property type="match status" value="1"/>
</dbReference>
<dbReference type="Gene3D" id="1.10.3470.10">
    <property type="entry name" value="ABC transporter involved in vitamin B12 uptake, BtuC"/>
    <property type="match status" value="1"/>
</dbReference>
<feature type="transmembrane region" description="Helical" evidence="8">
    <location>
        <begin position="337"/>
        <end position="356"/>
    </location>
</feature>
<dbReference type="RefSeq" id="WP_050053987.1">
    <property type="nucleotide sequence ID" value="NZ_CAQI01000030.1"/>
</dbReference>
<feature type="transmembrane region" description="Helical" evidence="8">
    <location>
        <begin position="117"/>
        <end position="138"/>
    </location>
</feature>
<evidence type="ECO:0000256" key="7">
    <source>
        <dbReference type="ARBA" id="ARBA00023136"/>
    </source>
</evidence>
<comment type="caution">
    <text evidence="9">The sequence shown here is derived from an EMBL/GenBank/DDBJ whole genome shotgun (WGS) entry which is preliminary data.</text>
</comment>
<dbReference type="EMBL" id="CAQI01000030">
    <property type="protein sequence ID" value="CCQ44953.1"/>
    <property type="molecule type" value="Genomic_DNA"/>
</dbReference>
<dbReference type="PANTHER" id="PTHR30472:SF24">
    <property type="entry name" value="FERRIC ENTEROBACTIN TRANSPORT SYSTEM PERMEASE PROTEIN FEPG"/>
    <property type="match status" value="1"/>
</dbReference>
<name>A0A024GYZ3_9MICC</name>
<organism evidence="9 10">
    <name type="scientific">Pseudarthrobacter siccitolerans</name>
    <dbReference type="NCBI Taxonomy" id="861266"/>
    <lineage>
        <taxon>Bacteria</taxon>
        <taxon>Bacillati</taxon>
        <taxon>Actinomycetota</taxon>
        <taxon>Actinomycetes</taxon>
        <taxon>Micrococcales</taxon>
        <taxon>Micrococcaceae</taxon>
        <taxon>Pseudarthrobacter</taxon>
    </lineage>
</organism>
<evidence type="ECO:0000313" key="10">
    <source>
        <dbReference type="Proteomes" id="UP000035722"/>
    </source>
</evidence>
<dbReference type="OrthoDB" id="4455417at2"/>
<feature type="transmembrane region" description="Helical" evidence="8">
    <location>
        <begin position="269"/>
        <end position="295"/>
    </location>
</feature>
<dbReference type="GO" id="GO:0005886">
    <property type="term" value="C:plasma membrane"/>
    <property type="evidence" value="ECO:0007669"/>
    <property type="project" value="UniProtKB-SubCell"/>
</dbReference>
<keyword evidence="4" id="KW-1003">Cell membrane</keyword>
<proteinExistence type="inferred from homology"/>
<dbReference type="InterPro" id="IPR037294">
    <property type="entry name" value="ABC_BtuC-like"/>
</dbReference>
<evidence type="ECO:0000256" key="1">
    <source>
        <dbReference type="ARBA" id="ARBA00004651"/>
    </source>
</evidence>
<feature type="transmembrane region" description="Helical" evidence="8">
    <location>
        <begin position="144"/>
        <end position="168"/>
    </location>
</feature>
<evidence type="ECO:0000256" key="5">
    <source>
        <dbReference type="ARBA" id="ARBA00022692"/>
    </source>
</evidence>
<feature type="transmembrane region" description="Helical" evidence="8">
    <location>
        <begin position="307"/>
        <end position="325"/>
    </location>
</feature>
<feature type="transmembrane region" description="Helical" evidence="8">
    <location>
        <begin position="229"/>
        <end position="248"/>
    </location>
</feature>
<evidence type="ECO:0000313" key="9">
    <source>
        <dbReference type="EMBL" id="CCQ44953.1"/>
    </source>
</evidence>
<keyword evidence="10" id="KW-1185">Reference proteome</keyword>
<evidence type="ECO:0000256" key="3">
    <source>
        <dbReference type="ARBA" id="ARBA00022448"/>
    </source>
</evidence>
<dbReference type="AlphaFoldDB" id="A0A024GYZ3"/>
<dbReference type="SUPFAM" id="SSF81345">
    <property type="entry name" value="ABC transporter involved in vitamin B12 uptake, BtuC"/>
    <property type="match status" value="1"/>
</dbReference>
<protein>
    <submittedName>
        <fullName evidence="9">FecCD transport family protein</fullName>
    </submittedName>
</protein>
<keyword evidence="7 8" id="KW-0472">Membrane</keyword>
<evidence type="ECO:0000256" key="8">
    <source>
        <dbReference type="SAM" id="Phobius"/>
    </source>
</evidence>
<keyword evidence="6 8" id="KW-1133">Transmembrane helix</keyword>
<keyword evidence="3" id="KW-0813">Transport</keyword>
<comment type="subcellular location">
    <subcellularLocation>
        <location evidence="1">Cell membrane</location>
        <topology evidence="1">Multi-pass membrane protein</topology>
    </subcellularLocation>
</comment>